<evidence type="ECO:0000313" key="1">
    <source>
        <dbReference type="EMBL" id="RCG29727.1"/>
    </source>
</evidence>
<comment type="caution">
    <text evidence="1">The sequence shown here is derived from an EMBL/GenBank/DDBJ whole genome shotgun (WGS) entry which is preliminary data.</text>
</comment>
<organism evidence="1 2">
    <name type="scientific">Sphaerisporangium album</name>
    <dbReference type="NCBI Taxonomy" id="509200"/>
    <lineage>
        <taxon>Bacteria</taxon>
        <taxon>Bacillati</taxon>
        <taxon>Actinomycetota</taxon>
        <taxon>Actinomycetes</taxon>
        <taxon>Streptosporangiales</taxon>
        <taxon>Streptosporangiaceae</taxon>
        <taxon>Sphaerisporangium</taxon>
    </lineage>
</organism>
<dbReference type="PANTHER" id="PTHR17985:SF8">
    <property type="entry name" value="TRANSPORT AND GOLGI ORGANIZATION PROTEIN 2 HOMOLOG"/>
    <property type="match status" value="1"/>
</dbReference>
<dbReference type="OrthoDB" id="4380123at2"/>
<sequence>MCTVVIGFQPGAPTPVVLAGVRDEFATRPWEPPGPHWPEYPRLVGGRDLEAGGTWLAADPGASRVAALLNGHGTPAAAGTRRSRGDLPLRAAVAGELPAGDLACYDPFHLLVADPGGVRLWSWDGERVTDAKLPEGTHVIVNGGWERDEEGPRGAYFRPRFAAAARPSAHDDGASWQQWRGLATGAGLPVSDPRALVVRHELPEGSWGSSSVTLVALAPDALRYEFCPRPADPSSWYPVPLPGA</sequence>
<accession>A0A367FJ46</accession>
<dbReference type="RefSeq" id="WP_114030236.1">
    <property type="nucleotide sequence ID" value="NZ_QOIL01000010.1"/>
</dbReference>
<name>A0A367FJ46_9ACTN</name>
<keyword evidence="2" id="KW-1185">Reference proteome</keyword>
<dbReference type="InterPro" id="IPR008551">
    <property type="entry name" value="TANGO2"/>
</dbReference>
<proteinExistence type="predicted"/>
<evidence type="ECO:0000313" key="2">
    <source>
        <dbReference type="Proteomes" id="UP000253094"/>
    </source>
</evidence>
<reference evidence="1 2" key="1">
    <citation type="submission" date="2018-06" db="EMBL/GenBank/DDBJ databases">
        <title>Sphaerisporangium craniellae sp. nov., isolated from a marine sponge in the South China Sea.</title>
        <authorList>
            <person name="Li L."/>
        </authorList>
    </citation>
    <scope>NUCLEOTIDE SEQUENCE [LARGE SCALE GENOMIC DNA]</scope>
    <source>
        <strain evidence="1 2">CCTCC AA 208026</strain>
    </source>
</reference>
<dbReference type="AlphaFoldDB" id="A0A367FJ46"/>
<gene>
    <name evidence="1" type="ORF">DQ384_19310</name>
</gene>
<dbReference type="Pfam" id="PF05742">
    <property type="entry name" value="TANGO2"/>
    <property type="match status" value="1"/>
</dbReference>
<dbReference type="Proteomes" id="UP000253094">
    <property type="component" value="Unassembled WGS sequence"/>
</dbReference>
<protein>
    <recommendedName>
        <fullName evidence="3">NRDE family protein</fullName>
    </recommendedName>
</protein>
<dbReference type="EMBL" id="QOIL01000010">
    <property type="protein sequence ID" value="RCG29727.1"/>
    <property type="molecule type" value="Genomic_DNA"/>
</dbReference>
<dbReference type="PANTHER" id="PTHR17985">
    <property type="entry name" value="SER/THR-RICH PROTEIN T10 IN DGCR REGION"/>
    <property type="match status" value="1"/>
</dbReference>
<evidence type="ECO:0008006" key="3">
    <source>
        <dbReference type="Google" id="ProtNLM"/>
    </source>
</evidence>